<dbReference type="Proteomes" id="UP000053750">
    <property type="component" value="Unassembled WGS sequence"/>
</dbReference>
<feature type="region of interest" description="Disordered" evidence="1">
    <location>
        <begin position="27"/>
        <end position="56"/>
    </location>
</feature>
<dbReference type="AlphaFoldDB" id="A0A9W5S422"/>
<organism evidence="3 4">
    <name type="scientific">Paenibacillus darwinianus</name>
    <dbReference type="NCBI Taxonomy" id="1380763"/>
    <lineage>
        <taxon>Bacteria</taxon>
        <taxon>Bacillati</taxon>
        <taxon>Bacillota</taxon>
        <taxon>Bacilli</taxon>
        <taxon>Bacillales</taxon>
        <taxon>Paenibacillaceae</taxon>
        <taxon>Paenibacillus</taxon>
    </lineage>
</organism>
<evidence type="ECO:0000313" key="3">
    <source>
        <dbReference type="EMBL" id="EXX91786.1"/>
    </source>
</evidence>
<reference evidence="3 4" key="1">
    <citation type="submission" date="2014-02" db="EMBL/GenBank/DDBJ databases">
        <title>Genome sequence of Paenibacillus darwinianus reveals adaptive mechanisms for survival in Antarctic soils.</title>
        <authorList>
            <person name="Dsouza M."/>
            <person name="Taylor M.W."/>
            <person name="Turner S.J."/>
            <person name="Aislabie J."/>
        </authorList>
    </citation>
    <scope>NUCLEOTIDE SEQUENCE [LARGE SCALE GENOMIC DNA]</scope>
    <source>
        <strain evidence="3 4">CE1</strain>
    </source>
</reference>
<feature type="signal peptide" evidence="2">
    <location>
        <begin position="1"/>
        <end position="20"/>
    </location>
</feature>
<dbReference type="EMBL" id="JFHU01000023">
    <property type="protein sequence ID" value="EXX91786.1"/>
    <property type="molecule type" value="Genomic_DNA"/>
</dbReference>
<dbReference type="InterPro" id="IPR050490">
    <property type="entry name" value="Bact_solute-bd_prot1"/>
</dbReference>
<feature type="compositionally biased region" description="Low complexity" evidence="1">
    <location>
        <begin position="30"/>
        <end position="52"/>
    </location>
</feature>
<dbReference type="Pfam" id="PF01547">
    <property type="entry name" value="SBP_bac_1"/>
    <property type="match status" value="1"/>
</dbReference>
<gene>
    <name evidence="3" type="ORF">BG53_08575</name>
</gene>
<dbReference type="PANTHER" id="PTHR43649">
    <property type="entry name" value="ARABINOSE-BINDING PROTEIN-RELATED"/>
    <property type="match status" value="1"/>
</dbReference>
<accession>A0A9W5S422</accession>
<proteinExistence type="predicted"/>
<dbReference type="CDD" id="cd13585">
    <property type="entry name" value="PBP2_TMBP_like"/>
    <property type="match status" value="1"/>
</dbReference>
<dbReference type="PANTHER" id="PTHR43649:SF12">
    <property type="entry name" value="DIACETYLCHITOBIOSE BINDING PROTEIN DASA"/>
    <property type="match status" value="1"/>
</dbReference>
<comment type="caution">
    <text evidence="3">The sequence shown here is derived from an EMBL/GenBank/DDBJ whole genome shotgun (WGS) entry which is preliminary data.</text>
</comment>
<name>A0A9W5S422_9BACL</name>
<dbReference type="SUPFAM" id="SSF53850">
    <property type="entry name" value="Periplasmic binding protein-like II"/>
    <property type="match status" value="1"/>
</dbReference>
<protein>
    <submittedName>
        <fullName evidence="3">Sugar ABC transporter substrate-binding protein</fullName>
    </submittedName>
</protein>
<dbReference type="Gene3D" id="3.40.190.10">
    <property type="entry name" value="Periplasmic binding protein-like II"/>
    <property type="match status" value="2"/>
</dbReference>
<keyword evidence="2" id="KW-0732">Signal</keyword>
<dbReference type="InterPro" id="IPR006059">
    <property type="entry name" value="SBP"/>
</dbReference>
<feature type="chain" id="PRO_5040941059" evidence="2">
    <location>
        <begin position="21"/>
        <end position="478"/>
    </location>
</feature>
<evidence type="ECO:0000256" key="2">
    <source>
        <dbReference type="SAM" id="SignalP"/>
    </source>
</evidence>
<keyword evidence="4" id="KW-1185">Reference proteome</keyword>
<dbReference type="RefSeq" id="WP_223298879.1">
    <property type="nucleotide sequence ID" value="NZ_KK082115.1"/>
</dbReference>
<dbReference type="PROSITE" id="PS51257">
    <property type="entry name" value="PROKAR_LIPOPROTEIN"/>
    <property type="match status" value="1"/>
</dbReference>
<evidence type="ECO:0000256" key="1">
    <source>
        <dbReference type="SAM" id="MobiDB-lite"/>
    </source>
</evidence>
<evidence type="ECO:0000313" key="4">
    <source>
        <dbReference type="Proteomes" id="UP000053750"/>
    </source>
</evidence>
<sequence length="478" mass="51691">MVKRFKVLSAVLLIMALVIAGCGSSGNKDAGNTQQSSNGGSGAAANESANSGGDKKMEGVSLTVATVNNPDMKIMQKLTPEFEKETGIRINYVVLPENDLRKQVTMDVSSGAGKFDIVTIGTYDTPIWAKNGWIENLDQFLGNMTDEEKQAYDLEDIFPVIRDALSYENKLYAIPFNAESSLLFYNKEKLAKAGVEMPKNPTWDQVAEAAKKAKAANNEPGIIIRGLPGWGEMLAPLNTIVNAFGGRWYDENWNAQLDSPETVSAIKFYVDLLAAAGQPGATTTGFTEALTLMQQGKAAMWYDATTAAGFLEDPNSSTISGKVGYALAPSQAKDKNGWLWSWALGIEAASKNKEAAFKFVTWATSKEYIKLVGESEGWVVAPAGTRKSTYENENYKKAAPFADITLEAMSNADFKKPTLKPVPYVGIQYVAIPEFQQLGTEVSQDIAAAIAGNKTVEQAMKDAQAKAERVAVEGGYKK</sequence>